<keyword evidence="2" id="KW-0808">Transferase</keyword>
<evidence type="ECO:0000259" key="8">
    <source>
        <dbReference type="PROSITE" id="PS50011"/>
    </source>
</evidence>
<dbReference type="GO" id="GO:0004674">
    <property type="term" value="F:protein serine/threonine kinase activity"/>
    <property type="evidence" value="ECO:0007669"/>
    <property type="project" value="UniProtKB-KW"/>
</dbReference>
<dbReference type="Proteomes" id="UP001530400">
    <property type="component" value="Unassembled WGS sequence"/>
</dbReference>
<feature type="binding site" evidence="6">
    <location>
        <position position="361"/>
    </location>
    <ligand>
        <name>ATP</name>
        <dbReference type="ChEBI" id="CHEBI:30616"/>
    </ligand>
</feature>
<dbReference type="PANTHER" id="PTHR24355">
    <property type="entry name" value="G PROTEIN-COUPLED RECEPTOR KINASE/RIBOSOMAL PROTEIN S6 KINASE"/>
    <property type="match status" value="1"/>
</dbReference>
<dbReference type="GO" id="GO:0005524">
    <property type="term" value="F:ATP binding"/>
    <property type="evidence" value="ECO:0007669"/>
    <property type="project" value="UniProtKB-UniRule"/>
</dbReference>
<dbReference type="InterPro" id="IPR036305">
    <property type="entry name" value="RGS_sf"/>
</dbReference>
<dbReference type="InterPro" id="IPR016137">
    <property type="entry name" value="RGS"/>
</dbReference>
<feature type="compositionally biased region" description="Polar residues" evidence="7">
    <location>
        <begin position="143"/>
        <end position="153"/>
    </location>
</feature>
<evidence type="ECO:0000313" key="12">
    <source>
        <dbReference type="Proteomes" id="UP001530400"/>
    </source>
</evidence>
<dbReference type="PROSITE" id="PS51285">
    <property type="entry name" value="AGC_KINASE_CTER"/>
    <property type="match status" value="1"/>
</dbReference>
<protein>
    <recommendedName>
        <fullName evidence="13">G protein-coupled receptor kinase</fullName>
    </recommendedName>
</protein>
<dbReference type="SUPFAM" id="SSF56112">
    <property type="entry name" value="Protein kinase-like (PK-like)"/>
    <property type="match status" value="1"/>
</dbReference>
<dbReference type="EMBL" id="JALLPJ020000925">
    <property type="protein sequence ID" value="KAL3779634.1"/>
    <property type="molecule type" value="Genomic_DNA"/>
</dbReference>
<reference evidence="11 12" key="1">
    <citation type="submission" date="2024-10" db="EMBL/GenBank/DDBJ databases">
        <title>Updated reference genomes for cyclostephanoid diatoms.</title>
        <authorList>
            <person name="Roberts W.R."/>
            <person name="Alverson A.J."/>
        </authorList>
    </citation>
    <scope>NUCLEOTIDE SEQUENCE [LARGE SCALE GENOMIC DNA]</scope>
    <source>
        <strain evidence="11 12">AJA010-31</strain>
    </source>
</reference>
<sequence length="719" mass="80416">MEELQDAIEDAQYLSAVSSVEDGPRPVLPWQIPTDEELSSWKQSIRSKTLTAPLPFTLEWTLARALGLFLFSAYVKSIGEYVDMNFLEEVARWKMARGRLRADITGRIVEGYLTGVPLSSMAEEGGEDAANNATADNVNGDASTNNMGKTTPPKSEINEYDLAMLIPSKFTSEDISKMKSESYDASTNKSAVGICGPVLEKINKKVDQLRNTPGFGSFKLPANRDSISSTFKSSLGSSTTSDIGDIGDIAASVDKSETTSEGGGGGATAASNRRNLSIMTNTLPEDMFDEAVVIIVEIMKEKHWKGFLESEQYTKLLNFLWFRDRTVVEEDFFLMRVLGRGGFGLVTACKKGTSGKLYAMKIMNKKRIKIKKSEQLTLNEQICLADVKSPFVVELAYSFHSQDDVFLILDLMTGGDLSFHLCQKGLFSKKECLYYGARIMLGLQALHDKGYVYRDLKPENCLLSEDGRVKLTDLGLAVKVTPNLHGAAGTRGYWAPEMLKRDKNGKRMSYNHMVDWFSFGCMLAEFISGINPFRSEKALEFGLAKKPSMTQASDASEKDKKKDDRKRQKEKAIDCATLEMHPEFDSKFFSEEAADICKLLIDKEPTTRLGANGCSEIMSHEYFAEVNWEEIISDRKRPPFIPPRDVNAASQSEIGTFSEDKQFHQTVLDEKDESYYKNWDYTSDKAYAAEVIEFLIYERETGKPLLPMNMDSECCCTII</sequence>
<feature type="domain" description="AGC-kinase C-terminal" evidence="10">
    <location>
        <begin position="624"/>
        <end position="691"/>
    </location>
</feature>
<dbReference type="Gene3D" id="1.10.167.10">
    <property type="entry name" value="Regulator of G-protein Signalling 4, domain 2"/>
    <property type="match status" value="1"/>
</dbReference>
<dbReference type="InterPro" id="IPR011009">
    <property type="entry name" value="Kinase-like_dom_sf"/>
</dbReference>
<comment type="caution">
    <text evidence="11">The sequence shown here is derived from an EMBL/GenBank/DDBJ whole genome shotgun (WGS) entry which is preliminary data.</text>
</comment>
<accession>A0ABD3NUP0</accession>
<evidence type="ECO:0000256" key="2">
    <source>
        <dbReference type="ARBA" id="ARBA00022679"/>
    </source>
</evidence>
<keyword evidence="5 6" id="KW-0067">ATP-binding</keyword>
<dbReference type="PROSITE" id="PS50132">
    <property type="entry name" value="RGS"/>
    <property type="match status" value="1"/>
</dbReference>
<dbReference type="SUPFAM" id="SSF48097">
    <property type="entry name" value="Regulator of G-protein signaling, RGS"/>
    <property type="match status" value="1"/>
</dbReference>
<evidence type="ECO:0000256" key="4">
    <source>
        <dbReference type="ARBA" id="ARBA00022777"/>
    </source>
</evidence>
<name>A0ABD3NUP0_9STRA</name>
<keyword evidence="12" id="KW-1185">Reference proteome</keyword>
<evidence type="ECO:0000259" key="10">
    <source>
        <dbReference type="PROSITE" id="PS51285"/>
    </source>
</evidence>
<dbReference type="Pfam" id="PF00069">
    <property type="entry name" value="Pkinase"/>
    <property type="match status" value="1"/>
</dbReference>
<dbReference type="SMART" id="SM00220">
    <property type="entry name" value="S_TKc"/>
    <property type="match status" value="1"/>
</dbReference>
<feature type="compositionally biased region" description="Low complexity" evidence="7">
    <location>
        <begin position="128"/>
        <end position="142"/>
    </location>
</feature>
<dbReference type="PROSITE" id="PS50011">
    <property type="entry name" value="PROTEIN_KINASE_DOM"/>
    <property type="match status" value="1"/>
</dbReference>
<dbReference type="InterPro" id="IPR017441">
    <property type="entry name" value="Protein_kinase_ATP_BS"/>
</dbReference>
<evidence type="ECO:0008006" key="13">
    <source>
        <dbReference type="Google" id="ProtNLM"/>
    </source>
</evidence>
<dbReference type="InterPro" id="IPR044926">
    <property type="entry name" value="RGS_subdomain_2"/>
</dbReference>
<dbReference type="InterPro" id="IPR008271">
    <property type="entry name" value="Ser/Thr_kinase_AS"/>
</dbReference>
<dbReference type="PROSITE" id="PS00107">
    <property type="entry name" value="PROTEIN_KINASE_ATP"/>
    <property type="match status" value="1"/>
</dbReference>
<dbReference type="Gene3D" id="3.30.200.20">
    <property type="entry name" value="Phosphorylase Kinase, domain 1"/>
    <property type="match status" value="1"/>
</dbReference>
<keyword evidence="1" id="KW-0723">Serine/threonine-protein kinase</keyword>
<evidence type="ECO:0000256" key="7">
    <source>
        <dbReference type="SAM" id="MobiDB-lite"/>
    </source>
</evidence>
<evidence type="ECO:0000313" key="11">
    <source>
        <dbReference type="EMBL" id="KAL3779634.1"/>
    </source>
</evidence>
<feature type="domain" description="RGS" evidence="9">
    <location>
        <begin position="286"/>
        <end position="317"/>
    </location>
</feature>
<dbReference type="AlphaFoldDB" id="A0ABD3NUP0"/>
<dbReference type="PROSITE" id="PS00108">
    <property type="entry name" value="PROTEIN_KINASE_ST"/>
    <property type="match status" value="1"/>
</dbReference>
<evidence type="ECO:0000256" key="5">
    <source>
        <dbReference type="ARBA" id="ARBA00022840"/>
    </source>
</evidence>
<evidence type="ECO:0000256" key="1">
    <source>
        <dbReference type="ARBA" id="ARBA00022527"/>
    </source>
</evidence>
<dbReference type="PANTHER" id="PTHR24355:SF18">
    <property type="entry name" value="G PROTEIN-COUPLED RECEPTOR KINASE"/>
    <property type="match status" value="1"/>
</dbReference>
<dbReference type="InterPro" id="IPR000961">
    <property type="entry name" value="AGC-kinase_C"/>
</dbReference>
<feature type="region of interest" description="Disordered" evidence="7">
    <location>
        <begin position="123"/>
        <end position="155"/>
    </location>
</feature>
<gene>
    <name evidence="11" type="ORF">ACHAWO_011198</name>
</gene>
<organism evidence="11 12">
    <name type="scientific">Cyclotella atomus</name>
    <dbReference type="NCBI Taxonomy" id="382360"/>
    <lineage>
        <taxon>Eukaryota</taxon>
        <taxon>Sar</taxon>
        <taxon>Stramenopiles</taxon>
        <taxon>Ochrophyta</taxon>
        <taxon>Bacillariophyta</taxon>
        <taxon>Coscinodiscophyceae</taxon>
        <taxon>Thalassiosirophycidae</taxon>
        <taxon>Stephanodiscales</taxon>
        <taxon>Stephanodiscaceae</taxon>
        <taxon>Cyclotella</taxon>
    </lineage>
</organism>
<dbReference type="InterPro" id="IPR000719">
    <property type="entry name" value="Prot_kinase_dom"/>
</dbReference>
<evidence type="ECO:0000256" key="3">
    <source>
        <dbReference type="ARBA" id="ARBA00022741"/>
    </source>
</evidence>
<dbReference type="Gene3D" id="1.10.510.10">
    <property type="entry name" value="Transferase(Phosphotransferase) domain 1"/>
    <property type="match status" value="1"/>
</dbReference>
<keyword evidence="3 6" id="KW-0547">Nucleotide-binding</keyword>
<dbReference type="SMART" id="SM00315">
    <property type="entry name" value="RGS"/>
    <property type="match status" value="1"/>
</dbReference>
<feature type="domain" description="Protein kinase" evidence="8">
    <location>
        <begin position="332"/>
        <end position="623"/>
    </location>
</feature>
<evidence type="ECO:0000256" key="6">
    <source>
        <dbReference type="PROSITE-ProRule" id="PRU10141"/>
    </source>
</evidence>
<keyword evidence="4" id="KW-0418">Kinase</keyword>
<evidence type="ECO:0000259" key="9">
    <source>
        <dbReference type="PROSITE" id="PS50132"/>
    </source>
</evidence>
<proteinExistence type="predicted"/>